<dbReference type="STRING" id="327505.A0A2H3GRQ0"/>
<sequence length="126" mass="14614">MSDPEGITVEEAILEAISDSDPELPNQMFKVAHRHFTQYRRIGLIADLDKAISMAIKAIDLTPESHPQRTPRLINLSVYWHEKYPRSDPQNGEGFKTPLKLRETRLQLFQKLIHTEEQFLISYPQS</sequence>
<proteinExistence type="predicted"/>
<dbReference type="EMBL" id="MABQ02000009">
    <property type="protein sequence ID" value="PCD26822.1"/>
    <property type="molecule type" value="Genomic_DNA"/>
</dbReference>
<comment type="caution">
    <text evidence="1">The sequence shown here is derived from an EMBL/GenBank/DDBJ whole genome shotgun (WGS) entry which is preliminary data.</text>
</comment>
<reference evidence="1 2" key="2">
    <citation type="journal article" date="2017" name="Sci. Rep.">
        <title>A mobile pathogenicity chromosome in Fusarium oxysporum for infection of multiple cucurbit species.</title>
        <authorList>
            <person name="van Dam P."/>
            <person name="Fokkens L."/>
            <person name="Ayukawa Y."/>
            <person name="van der Gragt M."/>
            <person name="Ter Horst A."/>
            <person name="Brankovics B."/>
            <person name="Houterman P.M."/>
            <person name="Arie T."/>
            <person name="Rep M."/>
        </authorList>
    </citation>
    <scope>NUCLEOTIDE SEQUENCE [LARGE SCALE GENOMIC DNA]</scope>
    <source>
        <strain evidence="1 2">Forc016</strain>
    </source>
</reference>
<name>A0A2H3GRQ0_FUSOX</name>
<dbReference type="AlphaFoldDB" id="A0A2H3GRQ0"/>
<evidence type="ECO:0000313" key="2">
    <source>
        <dbReference type="Proteomes" id="UP000219602"/>
    </source>
</evidence>
<accession>A0A2H3GRQ0</accession>
<evidence type="ECO:0000313" key="1">
    <source>
        <dbReference type="EMBL" id="PCD26822.1"/>
    </source>
</evidence>
<gene>
    <name evidence="1" type="ORF">AU210_013244</name>
</gene>
<reference evidence="1 2" key="1">
    <citation type="journal article" date="2016" name="Environ. Microbiol.">
        <title>Effector profiles distinguish formae speciales of Fusarium oxysporum.</title>
        <authorList>
            <person name="van Dam P."/>
            <person name="Fokkens L."/>
            <person name="Schmidt S.M."/>
            <person name="Linmans J.H."/>
            <person name="Kistler H.C."/>
            <person name="Ma L.J."/>
            <person name="Rep M."/>
        </authorList>
    </citation>
    <scope>NUCLEOTIDE SEQUENCE [LARGE SCALE GENOMIC DNA]</scope>
    <source>
        <strain evidence="1 2">Forc016</strain>
    </source>
</reference>
<protein>
    <submittedName>
        <fullName evidence="1">Uncharacterized protein</fullName>
    </submittedName>
</protein>
<dbReference type="Proteomes" id="UP000219602">
    <property type="component" value="Chromosome 11"/>
</dbReference>
<organism evidence="1 2">
    <name type="scientific">Fusarium oxysporum f. sp. radicis-cucumerinum</name>
    <dbReference type="NCBI Taxonomy" id="327505"/>
    <lineage>
        <taxon>Eukaryota</taxon>
        <taxon>Fungi</taxon>
        <taxon>Dikarya</taxon>
        <taxon>Ascomycota</taxon>
        <taxon>Pezizomycotina</taxon>
        <taxon>Sordariomycetes</taxon>
        <taxon>Hypocreomycetidae</taxon>
        <taxon>Hypocreales</taxon>
        <taxon>Nectriaceae</taxon>
        <taxon>Fusarium</taxon>
        <taxon>Fusarium oxysporum species complex</taxon>
    </lineage>
</organism>